<dbReference type="EMBL" id="JAODZF010000009">
    <property type="protein sequence ID" value="MDH0143638.1"/>
    <property type="molecule type" value="Genomic_DNA"/>
</dbReference>
<dbReference type="CDD" id="cd04301">
    <property type="entry name" value="NAT_SF"/>
    <property type="match status" value="1"/>
</dbReference>
<dbReference type="PANTHER" id="PTHR43305">
    <property type="entry name" value="FAMILY N-ACETYLTRANSFERASE, PUTATIVE (AFU_ORTHOLOGUE AFUA_2G01380)-RELATED"/>
    <property type="match status" value="1"/>
</dbReference>
<dbReference type="Proteomes" id="UP001158058">
    <property type="component" value="Unassembled WGS sequence"/>
</dbReference>
<dbReference type="Gene3D" id="3.40.630.30">
    <property type="match status" value="1"/>
</dbReference>
<dbReference type="SUPFAM" id="SSF55729">
    <property type="entry name" value="Acyl-CoA N-acyltransferases (Nat)"/>
    <property type="match status" value="1"/>
</dbReference>
<evidence type="ECO:0000313" key="3">
    <source>
        <dbReference type="Proteomes" id="UP001158058"/>
    </source>
</evidence>
<accession>A0AB73I0L9</accession>
<proteinExistence type="predicted"/>
<sequence>MNAVTILHAKFPDDAHEVVSIFREYVSSPTANLDFQNYESEFRNLPGQYAEPDGRIALAWEQNSVVGCAALRRVKSSTCELKRVYVRPGARGNNVGRRLVEHMIKEARQQGYSQMCLDVLPEFVAAQNLYESLGFTSSQAVSYNPVPGTKFLALNL</sequence>
<dbReference type="GO" id="GO:0016747">
    <property type="term" value="F:acyltransferase activity, transferring groups other than amino-acyl groups"/>
    <property type="evidence" value="ECO:0007669"/>
    <property type="project" value="InterPro"/>
</dbReference>
<dbReference type="InterPro" id="IPR000182">
    <property type="entry name" value="GNAT_dom"/>
</dbReference>
<evidence type="ECO:0000313" key="2">
    <source>
        <dbReference type="EMBL" id="MDH0143638.1"/>
    </source>
</evidence>
<organism evidence="2 3">
    <name type="scientific">Aquipseudomonas alcaligenes</name>
    <name type="common">Pseudomonas alcaligenes</name>
    <dbReference type="NCBI Taxonomy" id="43263"/>
    <lineage>
        <taxon>Bacteria</taxon>
        <taxon>Pseudomonadati</taxon>
        <taxon>Pseudomonadota</taxon>
        <taxon>Gammaproteobacteria</taxon>
        <taxon>Pseudomonadales</taxon>
        <taxon>Pseudomonadaceae</taxon>
        <taxon>Aquipseudomonas</taxon>
    </lineage>
</organism>
<dbReference type="InterPro" id="IPR016181">
    <property type="entry name" value="Acyl_CoA_acyltransferase"/>
</dbReference>
<comment type="caution">
    <text evidence="2">The sequence shown here is derived from an EMBL/GenBank/DDBJ whole genome shotgun (WGS) entry which is preliminary data.</text>
</comment>
<dbReference type="InterPro" id="IPR052777">
    <property type="entry name" value="Acetyltransferase_Enz"/>
</dbReference>
<dbReference type="AlphaFoldDB" id="A0AB73I0L9"/>
<reference evidence="2" key="1">
    <citation type="submission" date="2022-09" db="EMBL/GenBank/DDBJ databases">
        <title>Intensive care unit water sources are persistently colonized with multi-drug resistant bacteria and are the site of extensive horizontal gene transfer of antibiotic resistance genes.</title>
        <authorList>
            <person name="Diorio-Toth L."/>
        </authorList>
    </citation>
    <scope>NUCLEOTIDE SEQUENCE</scope>
    <source>
        <strain evidence="2">GD04146</strain>
    </source>
</reference>
<evidence type="ECO:0000259" key="1">
    <source>
        <dbReference type="PROSITE" id="PS51186"/>
    </source>
</evidence>
<gene>
    <name evidence="2" type="ORF">N7380_15075</name>
</gene>
<name>A0AB73I0L9_AQUAC</name>
<feature type="domain" description="N-acetyltransferase" evidence="1">
    <location>
        <begin position="5"/>
        <end position="156"/>
    </location>
</feature>
<dbReference type="RefSeq" id="WP_280002424.1">
    <property type="nucleotide sequence ID" value="NZ_JAODZF010000009.1"/>
</dbReference>
<dbReference type="PROSITE" id="PS51186">
    <property type="entry name" value="GNAT"/>
    <property type="match status" value="1"/>
</dbReference>
<protein>
    <submittedName>
        <fullName evidence="2">GNAT family N-acetyltransferase</fullName>
    </submittedName>
</protein>
<dbReference type="PANTHER" id="PTHR43305:SF1">
    <property type="entry name" value="FAMILY N-ACETYLTRANSFERASE, PUTATIVE (AFU_ORTHOLOGUE AFUA_2G01380)-RELATED"/>
    <property type="match status" value="1"/>
</dbReference>
<dbReference type="Pfam" id="PF00583">
    <property type="entry name" value="Acetyltransf_1"/>
    <property type="match status" value="1"/>
</dbReference>